<evidence type="ECO:0000313" key="2">
    <source>
        <dbReference type="Proteomes" id="UP000054217"/>
    </source>
</evidence>
<dbReference type="AlphaFoldDB" id="A0A0C3P3N2"/>
<accession>A0A0C3P3N2</accession>
<gene>
    <name evidence="1" type="ORF">M404DRAFT_1002519</name>
</gene>
<keyword evidence="2" id="KW-1185">Reference proteome</keyword>
<dbReference type="EMBL" id="KN831983">
    <property type="protein sequence ID" value="KIO02081.1"/>
    <property type="molecule type" value="Genomic_DNA"/>
</dbReference>
<reference evidence="2" key="2">
    <citation type="submission" date="2015-01" db="EMBL/GenBank/DDBJ databases">
        <title>Evolutionary Origins and Diversification of the Mycorrhizal Mutualists.</title>
        <authorList>
            <consortium name="DOE Joint Genome Institute"/>
            <consortium name="Mycorrhizal Genomics Consortium"/>
            <person name="Kohler A."/>
            <person name="Kuo A."/>
            <person name="Nagy L.G."/>
            <person name="Floudas D."/>
            <person name="Copeland A."/>
            <person name="Barry K.W."/>
            <person name="Cichocki N."/>
            <person name="Veneault-Fourrey C."/>
            <person name="LaButti K."/>
            <person name="Lindquist E.A."/>
            <person name="Lipzen A."/>
            <person name="Lundell T."/>
            <person name="Morin E."/>
            <person name="Murat C."/>
            <person name="Riley R."/>
            <person name="Ohm R."/>
            <person name="Sun H."/>
            <person name="Tunlid A."/>
            <person name="Henrissat B."/>
            <person name="Grigoriev I.V."/>
            <person name="Hibbett D.S."/>
            <person name="Martin F."/>
        </authorList>
    </citation>
    <scope>NUCLEOTIDE SEQUENCE [LARGE SCALE GENOMIC DNA]</scope>
    <source>
        <strain evidence="2">Marx 270</strain>
    </source>
</reference>
<reference evidence="1 2" key="1">
    <citation type="submission" date="2014-04" db="EMBL/GenBank/DDBJ databases">
        <authorList>
            <consortium name="DOE Joint Genome Institute"/>
            <person name="Kuo A."/>
            <person name="Kohler A."/>
            <person name="Costa M.D."/>
            <person name="Nagy L.G."/>
            <person name="Floudas D."/>
            <person name="Copeland A."/>
            <person name="Barry K.W."/>
            <person name="Cichocki N."/>
            <person name="Veneault-Fourrey C."/>
            <person name="LaButti K."/>
            <person name="Lindquist E.A."/>
            <person name="Lipzen A."/>
            <person name="Lundell T."/>
            <person name="Morin E."/>
            <person name="Murat C."/>
            <person name="Sun H."/>
            <person name="Tunlid A."/>
            <person name="Henrissat B."/>
            <person name="Grigoriev I.V."/>
            <person name="Hibbett D.S."/>
            <person name="Martin F."/>
            <person name="Nordberg H.P."/>
            <person name="Cantor M.N."/>
            <person name="Hua S.X."/>
        </authorList>
    </citation>
    <scope>NUCLEOTIDE SEQUENCE [LARGE SCALE GENOMIC DNA]</scope>
    <source>
        <strain evidence="1 2">Marx 270</strain>
    </source>
</reference>
<proteinExistence type="predicted"/>
<dbReference type="Proteomes" id="UP000054217">
    <property type="component" value="Unassembled WGS sequence"/>
</dbReference>
<protein>
    <submittedName>
        <fullName evidence="1">Uncharacterized protein</fullName>
    </submittedName>
</protein>
<sequence length="75" mass="8805">MIHIHVVVYQHLSTPGHPRSLYDVMSSPQPHKHPSLSTIDDVYDRALKRWWSTTNRIPDLLRHISCRWDGSDCLM</sequence>
<dbReference type="HOGENOM" id="CLU_2672081_0_0_1"/>
<dbReference type="InParanoid" id="A0A0C3P3N2"/>
<evidence type="ECO:0000313" key="1">
    <source>
        <dbReference type="EMBL" id="KIO02081.1"/>
    </source>
</evidence>
<organism evidence="1 2">
    <name type="scientific">Pisolithus tinctorius Marx 270</name>
    <dbReference type="NCBI Taxonomy" id="870435"/>
    <lineage>
        <taxon>Eukaryota</taxon>
        <taxon>Fungi</taxon>
        <taxon>Dikarya</taxon>
        <taxon>Basidiomycota</taxon>
        <taxon>Agaricomycotina</taxon>
        <taxon>Agaricomycetes</taxon>
        <taxon>Agaricomycetidae</taxon>
        <taxon>Boletales</taxon>
        <taxon>Sclerodermatineae</taxon>
        <taxon>Pisolithaceae</taxon>
        <taxon>Pisolithus</taxon>
    </lineage>
</organism>
<name>A0A0C3P3N2_PISTI</name>